<proteinExistence type="predicted"/>
<feature type="domain" description="KTSC" evidence="1">
    <location>
        <begin position="2"/>
        <end position="59"/>
    </location>
</feature>
<name>A0A6M1T1E0_9HYPH</name>
<protein>
    <submittedName>
        <fullName evidence="2">KTSC domain-containing protein</fullName>
    </submittedName>
</protein>
<organism evidence="2 3">
    <name type="scientific">Devosia aurantiaca</name>
    <dbReference type="NCBI Taxonomy" id="2714858"/>
    <lineage>
        <taxon>Bacteria</taxon>
        <taxon>Pseudomonadati</taxon>
        <taxon>Pseudomonadota</taxon>
        <taxon>Alphaproteobacteria</taxon>
        <taxon>Hyphomicrobiales</taxon>
        <taxon>Devosiaceae</taxon>
        <taxon>Devosia</taxon>
    </lineage>
</organism>
<comment type="caution">
    <text evidence="2">The sequence shown here is derived from an EMBL/GenBank/DDBJ whole genome shotgun (WGS) entry which is preliminary data.</text>
</comment>
<evidence type="ECO:0000259" key="1">
    <source>
        <dbReference type="Pfam" id="PF13619"/>
    </source>
</evidence>
<dbReference type="AlphaFoldDB" id="A0A6M1T1E0"/>
<reference evidence="2 3" key="1">
    <citation type="submission" date="2020-02" db="EMBL/GenBank/DDBJ databases">
        <authorList>
            <person name="Khan S.A."/>
            <person name="Jeon C.O."/>
            <person name="Chun B.H."/>
        </authorList>
    </citation>
    <scope>NUCLEOTIDE SEQUENCE [LARGE SCALE GENOMIC DNA]</scope>
    <source>
        <strain evidence="2 3">H239</strain>
    </source>
</reference>
<gene>
    <name evidence="2" type="ORF">G5575_14375</name>
</gene>
<dbReference type="Pfam" id="PF13619">
    <property type="entry name" value="KTSC"/>
    <property type="match status" value="1"/>
</dbReference>
<keyword evidence="3" id="KW-1185">Reference proteome</keyword>
<accession>A0A6M1T1E0</accession>
<sequence>MSAGIRKIHYKPDLEELSIWFGPNFRRYKYFGVPEHMFEALRDASSRTGFFNAFIKGRFDCALADPSALRNQRWQDIRSAS</sequence>
<dbReference type="Proteomes" id="UP000474802">
    <property type="component" value="Unassembled WGS sequence"/>
</dbReference>
<dbReference type="RefSeq" id="WP_164534935.1">
    <property type="nucleotide sequence ID" value="NZ_JAALFG010000003.1"/>
</dbReference>
<dbReference type="EMBL" id="JAALFG010000003">
    <property type="protein sequence ID" value="NGP18681.1"/>
    <property type="molecule type" value="Genomic_DNA"/>
</dbReference>
<evidence type="ECO:0000313" key="2">
    <source>
        <dbReference type="EMBL" id="NGP18681.1"/>
    </source>
</evidence>
<evidence type="ECO:0000313" key="3">
    <source>
        <dbReference type="Proteomes" id="UP000474802"/>
    </source>
</evidence>
<dbReference type="InterPro" id="IPR025309">
    <property type="entry name" value="KTSC_dom"/>
</dbReference>
<reference evidence="2 3" key="2">
    <citation type="submission" date="2020-03" db="EMBL/GenBank/DDBJ databases">
        <title>Devosia chinhatensis sp. nov., isolated from a hexachlorocyclohexane (HCH) dump site in India.</title>
        <authorList>
            <person name="Kumar M."/>
            <person name="Lal R."/>
        </authorList>
    </citation>
    <scope>NUCLEOTIDE SEQUENCE [LARGE SCALE GENOMIC DNA]</scope>
    <source>
        <strain evidence="2 3">H239</strain>
    </source>
</reference>